<evidence type="ECO:0000313" key="2">
    <source>
        <dbReference type="EMBL" id="OMJ88011.1"/>
    </source>
</evidence>
<proteinExistence type="predicted"/>
<keyword evidence="1" id="KW-0812">Transmembrane</keyword>
<name>A0A1R2CG59_9CILI</name>
<comment type="caution">
    <text evidence="2">The sequence shown here is derived from an EMBL/GenBank/DDBJ whole genome shotgun (WGS) entry which is preliminary data.</text>
</comment>
<feature type="transmembrane region" description="Helical" evidence="1">
    <location>
        <begin position="6"/>
        <end position="23"/>
    </location>
</feature>
<dbReference type="AlphaFoldDB" id="A0A1R2CG59"/>
<keyword evidence="3" id="KW-1185">Reference proteome</keyword>
<evidence type="ECO:0000256" key="1">
    <source>
        <dbReference type="SAM" id="Phobius"/>
    </source>
</evidence>
<keyword evidence="1" id="KW-1133">Transmembrane helix</keyword>
<dbReference type="Proteomes" id="UP000187209">
    <property type="component" value="Unassembled WGS sequence"/>
</dbReference>
<dbReference type="EMBL" id="MPUH01000162">
    <property type="protein sequence ID" value="OMJ88011.1"/>
    <property type="molecule type" value="Genomic_DNA"/>
</dbReference>
<evidence type="ECO:0000313" key="3">
    <source>
        <dbReference type="Proteomes" id="UP000187209"/>
    </source>
</evidence>
<sequence>MGVKKWLAIGGLIGLSSFLIYHYRFKPKCKLQTLIILNEKKLIEIFGKIKTSYREAFKKHQKIFRNGRRKLQRSSMEYENFVYESYANIPKVFNDTVDEVLKDLSMTREIFDDSWKLLKNEESVFDAYADMKTITPTGYPRNELQMETIRDALEFCKEKLGGVLDSTETLQLAVSLLEDDLKDRYGFEIEDIERAYCSFMDNFNDYDSVFQAIREAKSVMDV</sequence>
<accession>A0A1R2CG59</accession>
<reference evidence="2 3" key="1">
    <citation type="submission" date="2016-11" db="EMBL/GenBank/DDBJ databases">
        <title>The macronuclear genome of Stentor coeruleus: a giant cell with tiny introns.</title>
        <authorList>
            <person name="Slabodnick M."/>
            <person name="Ruby J.G."/>
            <person name="Reiff S.B."/>
            <person name="Swart E.C."/>
            <person name="Gosai S."/>
            <person name="Prabakaran S."/>
            <person name="Witkowska E."/>
            <person name="Larue G.E."/>
            <person name="Fisher S."/>
            <person name="Freeman R.M."/>
            <person name="Gunawardena J."/>
            <person name="Chu W."/>
            <person name="Stover N.A."/>
            <person name="Gregory B.D."/>
            <person name="Nowacki M."/>
            <person name="Derisi J."/>
            <person name="Roy S.W."/>
            <person name="Marshall W.F."/>
            <person name="Sood P."/>
        </authorList>
    </citation>
    <scope>NUCLEOTIDE SEQUENCE [LARGE SCALE GENOMIC DNA]</scope>
    <source>
        <strain evidence="2">WM001</strain>
    </source>
</reference>
<organism evidence="2 3">
    <name type="scientific">Stentor coeruleus</name>
    <dbReference type="NCBI Taxonomy" id="5963"/>
    <lineage>
        <taxon>Eukaryota</taxon>
        <taxon>Sar</taxon>
        <taxon>Alveolata</taxon>
        <taxon>Ciliophora</taxon>
        <taxon>Postciliodesmatophora</taxon>
        <taxon>Heterotrichea</taxon>
        <taxon>Heterotrichida</taxon>
        <taxon>Stentoridae</taxon>
        <taxon>Stentor</taxon>
    </lineage>
</organism>
<keyword evidence="1" id="KW-0472">Membrane</keyword>
<protein>
    <submittedName>
        <fullName evidence="2">Uncharacterized protein</fullName>
    </submittedName>
</protein>
<gene>
    <name evidence="2" type="ORF">SteCoe_10168</name>
</gene>